<evidence type="ECO:0000256" key="1">
    <source>
        <dbReference type="SAM" id="MobiDB-lite"/>
    </source>
</evidence>
<feature type="compositionally biased region" description="Low complexity" evidence="1">
    <location>
        <begin position="83"/>
        <end position="96"/>
    </location>
</feature>
<accession>C5MBB0</accession>
<dbReference type="HOGENOM" id="CLU_131045_0_0_1"/>
<reference evidence="2 3" key="1">
    <citation type="journal article" date="2009" name="Nature">
        <title>Evolution of pathogenicity and sexual reproduction in eight Candida genomes.</title>
        <authorList>
            <person name="Butler G."/>
            <person name="Rasmussen M.D."/>
            <person name="Lin M.F."/>
            <person name="Santos M.A."/>
            <person name="Sakthikumar S."/>
            <person name="Munro C.A."/>
            <person name="Rheinbay E."/>
            <person name="Grabherr M."/>
            <person name="Forche A."/>
            <person name="Reedy J.L."/>
            <person name="Agrafioti I."/>
            <person name="Arnaud M.B."/>
            <person name="Bates S."/>
            <person name="Brown A.J."/>
            <person name="Brunke S."/>
            <person name="Costanzo M.C."/>
            <person name="Fitzpatrick D.A."/>
            <person name="de Groot P.W."/>
            <person name="Harris D."/>
            <person name="Hoyer L.L."/>
            <person name="Hube B."/>
            <person name="Klis F.M."/>
            <person name="Kodira C."/>
            <person name="Lennard N."/>
            <person name="Logue M.E."/>
            <person name="Martin R."/>
            <person name="Neiman A.M."/>
            <person name="Nikolaou E."/>
            <person name="Quail M.A."/>
            <person name="Quinn J."/>
            <person name="Santos M.C."/>
            <person name="Schmitzberger F.F."/>
            <person name="Sherlock G."/>
            <person name="Shah P."/>
            <person name="Silverstein K.A."/>
            <person name="Skrzypek M.S."/>
            <person name="Soll D."/>
            <person name="Staggs R."/>
            <person name="Stansfield I."/>
            <person name="Stumpf M.P."/>
            <person name="Sudbery P.E."/>
            <person name="Srikantha T."/>
            <person name="Zeng Q."/>
            <person name="Berman J."/>
            <person name="Berriman M."/>
            <person name="Heitman J."/>
            <person name="Gow N.A."/>
            <person name="Lorenz M.C."/>
            <person name="Birren B.W."/>
            <person name="Kellis M."/>
            <person name="Cuomo C.A."/>
        </authorList>
    </citation>
    <scope>NUCLEOTIDE SEQUENCE [LARGE SCALE GENOMIC DNA]</scope>
    <source>
        <strain evidence="3">ATCC MYA-3404 / T1</strain>
    </source>
</reference>
<dbReference type="OrthoDB" id="4083131at2759"/>
<evidence type="ECO:0000313" key="2">
    <source>
        <dbReference type="EMBL" id="EER32927.1"/>
    </source>
</evidence>
<feature type="region of interest" description="Disordered" evidence="1">
    <location>
        <begin position="80"/>
        <end position="169"/>
    </location>
</feature>
<evidence type="ECO:0000313" key="3">
    <source>
        <dbReference type="Proteomes" id="UP000002037"/>
    </source>
</evidence>
<dbReference type="VEuPathDB" id="FungiDB:CTRG_03352"/>
<keyword evidence="3" id="KW-1185">Reference proteome</keyword>
<sequence>MFKSTSSSISSYLFPQWFKKNTTTTTVDEDSKPIPKNFTISNQDNKLINVSMDKEIDEFIDIQTKPLSYAEVAQFGKYKKQSISKPSSPSSSTNSKFENLSNSLKKIDNDKEEESKTKKDLLDLNPDEIQYEPFKSGEEYDRNMNYKNKQSKAIIKKKKLHREYKNKSN</sequence>
<dbReference type="GeneID" id="8300308"/>
<dbReference type="EMBL" id="GG692398">
    <property type="protein sequence ID" value="EER32927.1"/>
    <property type="molecule type" value="Genomic_DNA"/>
</dbReference>
<proteinExistence type="predicted"/>
<gene>
    <name evidence="2" type="ORF">CTRG_03352</name>
</gene>
<dbReference type="eggNOG" id="ENOG502T60J">
    <property type="taxonomic scope" value="Eukaryota"/>
</dbReference>
<feature type="compositionally biased region" description="Basic and acidic residues" evidence="1">
    <location>
        <begin position="135"/>
        <end position="144"/>
    </location>
</feature>
<organism evidence="2 3">
    <name type="scientific">Candida tropicalis (strain ATCC MYA-3404 / T1)</name>
    <name type="common">Yeast</name>
    <dbReference type="NCBI Taxonomy" id="294747"/>
    <lineage>
        <taxon>Eukaryota</taxon>
        <taxon>Fungi</taxon>
        <taxon>Dikarya</taxon>
        <taxon>Ascomycota</taxon>
        <taxon>Saccharomycotina</taxon>
        <taxon>Pichiomycetes</taxon>
        <taxon>Debaryomycetaceae</taxon>
        <taxon>Candida/Lodderomyces clade</taxon>
        <taxon>Candida</taxon>
    </lineage>
</organism>
<dbReference type="Proteomes" id="UP000002037">
    <property type="component" value="Unassembled WGS sequence"/>
</dbReference>
<dbReference type="KEGG" id="ctp:CTRG_03352"/>
<dbReference type="AlphaFoldDB" id="C5MBB0"/>
<name>C5MBB0_CANTT</name>
<protein>
    <submittedName>
        <fullName evidence="2">Uncharacterized protein</fullName>
    </submittedName>
</protein>
<feature type="compositionally biased region" description="Basic and acidic residues" evidence="1">
    <location>
        <begin position="105"/>
        <end position="122"/>
    </location>
</feature>
<dbReference type="RefSeq" id="XP_002549055.1">
    <property type="nucleotide sequence ID" value="XM_002549009.1"/>
</dbReference>